<comment type="caution">
    <text evidence="2">The sequence shown here is derived from an EMBL/GenBank/DDBJ whole genome shotgun (WGS) entry which is preliminary data.</text>
</comment>
<reference evidence="2 3" key="1">
    <citation type="submission" date="2024-04" db="EMBL/GenBank/DDBJ databases">
        <title>Tritrichomonas musculus Genome.</title>
        <authorList>
            <person name="Alves-Ferreira E."/>
            <person name="Grigg M."/>
            <person name="Lorenzi H."/>
            <person name="Galac M."/>
        </authorList>
    </citation>
    <scope>NUCLEOTIDE SEQUENCE [LARGE SCALE GENOMIC DNA]</scope>
    <source>
        <strain evidence="2 3">EAF2021</strain>
    </source>
</reference>
<dbReference type="EMBL" id="JAPFFF010000003">
    <property type="protein sequence ID" value="KAK8894856.1"/>
    <property type="molecule type" value="Genomic_DNA"/>
</dbReference>
<evidence type="ECO:0000256" key="1">
    <source>
        <dbReference type="SAM" id="MobiDB-lite"/>
    </source>
</evidence>
<evidence type="ECO:0000313" key="2">
    <source>
        <dbReference type="EMBL" id="KAK8894856.1"/>
    </source>
</evidence>
<feature type="compositionally biased region" description="Low complexity" evidence="1">
    <location>
        <begin position="200"/>
        <end position="210"/>
    </location>
</feature>
<dbReference type="Proteomes" id="UP001470230">
    <property type="component" value="Unassembled WGS sequence"/>
</dbReference>
<feature type="region of interest" description="Disordered" evidence="1">
    <location>
        <begin position="180"/>
        <end position="216"/>
    </location>
</feature>
<accession>A0ABR2KVR1</accession>
<name>A0ABR2KVR1_9EUKA</name>
<sequence length="216" mass="25105">MNNYPNSKPRFSDEEFEKIFASKKKKVPKNQPNQEGYDLISDFISLRINDNHNYIQERQPEKKMITPNMENLLLQSPIPDEVFDESQNIDFKNIMLNNPEFVESVAKDISEQYESQKTNINTYNQTVVGLFDDQVPTYMLPPKDANEYNEDEKIVTNGFDCPELLVNLNNMVPQNYVLTSSDEATSESDSNAERDGAYPSDYSNEDNNNFYEEEDY</sequence>
<feature type="compositionally biased region" description="Low complexity" evidence="1">
    <location>
        <begin position="180"/>
        <end position="189"/>
    </location>
</feature>
<evidence type="ECO:0000313" key="3">
    <source>
        <dbReference type="Proteomes" id="UP001470230"/>
    </source>
</evidence>
<organism evidence="2 3">
    <name type="scientific">Tritrichomonas musculus</name>
    <dbReference type="NCBI Taxonomy" id="1915356"/>
    <lineage>
        <taxon>Eukaryota</taxon>
        <taxon>Metamonada</taxon>
        <taxon>Parabasalia</taxon>
        <taxon>Tritrichomonadida</taxon>
        <taxon>Tritrichomonadidae</taxon>
        <taxon>Tritrichomonas</taxon>
    </lineage>
</organism>
<gene>
    <name evidence="2" type="ORF">M9Y10_023296</name>
</gene>
<proteinExistence type="predicted"/>
<protein>
    <submittedName>
        <fullName evidence="2">Uncharacterized protein</fullName>
    </submittedName>
</protein>
<keyword evidence="3" id="KW-1185">Reference proteome</keyword>